<feature type="region of interest" description="Disordered" evidence="2">
    <location>
        <begin position="250"/>
        <end position="279"/>
    </location>
</feature>
<feature type="domain" description="Ig-like" evidence="5">
    <location>
        <begin position="121"/>
        <end position="210"/>
    </location>
</feature>
<dbReference type="SUPFAM" id="SSF48726">
    <property type="entry name" value="Immunoglobulin"/>
    <property type="match status" value="1"/>
</dbReference>
<evidence type="ECO:0000256" key="2">
    <source>
        <dbReference type="SAM" id="MobiDB-lite"/>
    </source>
</evidence>
<sequence length="279" mass="31563">MEVQSTQTTMILFYLWSMGFMPHTAAEDEHTYQQHIGCAFNRLGQVDHFWRYGFNHKEIMHVDLDKEAVVATSLAGNFLAEERNNKDTYFRSKEKRLRKVCSAVQTVFSLSNSTLSRAAKPTVEVALGGEEGQEYLLCSARGFYPNVIRVRWVQNGKQLLLGTTTSGILPHRDGTFQMTIYLSLSNRSASGIACEVEHISIDGKERKTLEERFHYRLLMAFAASVVGLLLPVCPTAWKVWMRIKDSRASISDSTSSSRGEPETPPSMSLMQIEEEEIPQ</sequence>
<evidence type="ECO:0000313" key="6">
    <source>
        <dbReference type="EMBL" id="KAG7481306.1"/>
    </source>
</evidence>
<evidence type="ECO:0000259" key="5">
    <source>
        <dbReference type="PROSITE" id="PS50835"/>
    </source>
</evidence>
<protein>
    <recommendedName>
        <fullName evidence="5">Ig-like domain-containing protein</fullName>
    </recommendedName>
</protein>
<organism evidence="6 7">
    <name type="scientific">Megalops atlanticus</name>
    <name type="common">Tarpon</name>
    <name type="synonym">Clupea gigantea</name>
    <dbReference type="NCBI Taxonomy" id="7932"/>
    <lineage>
        <taxon>Eukaryota</taxon>
        <taxon>Metazoa</taxon>
        <taxon>Chordata</taxon>
        <taxon>Craniata</taxon>
        <taxon>Vertebrata</taxon>
        <taxon>Euteleostomi</taxon>
        <taxon>Actinopterygii</taxon>
        <taxon>Neopterygii</taxon>
        <taxon>Teleostei</taxon>
        <taxon>Elopiformes</taxon>
        <taxon>Megalopidae</taxon>
        <taxon>Megalops</taxon>
    </lineage>
</organism>
<proteinExistence type="predicted"/>
<feature type="signal peptide" evidence="4">
    <location>
        <begin position="1"/>
        <end position="26"/>
    </location>
</feature>
<dbReference type="GO" id="GO:0042613">
    <property type="term" value="C:MHC class II protein complex"/>
    <property type="evidence" value="ECO:0007669"/>
    <property type="project" value="InterPro"/>
</dbReference>
<dbReference type="AlphaFoldDB" id="A0A9D3Q7Q4"/>
<dbReference type="Proteomes" id="UP001046870">
    <property type="component" value="Chromosome 4"/>
</dbReference>
<keyword evidence="4" id="KW-0732">Signal</keyword>
<dbReference type="InterPro" id="IPR036179">
    <property type="entry name" value="Ig-like_dom_sf"/>
</dbReference>
<dbReference type="Gene3D" id="3.10.320.10">
    <property type="entry name" value="Class II Histocompatibility Antigen, M Beta Chain, Chain B, domain 1"/>
    <property type="match status" value="1"/>
</dbReference>
<dbReference type="PROSITE" id="PS50835">
    <property type="entry name" value="IG_LIKE"/>
    <property type="match status" value="1"/>
</dbReference>
<keyword evidence="3" id="KW-0472">Membrane</keyword>
<keyword evidence="1" id="KW-0325">Glycoprotein</keyword>
<dbReference type="GO" id="GO:0019882">
    <property type="term" value="P:antigen processing and presentation"/>
    <property type="evidence" value="ECO:0007669"/>
    <property type="project" value="InterPro"/>
</dbReference>
<accession>A0A9D3Q7Q4</accession>
<dbReference type="OrthoDB" id="8936120at2759"/>
<dbReference type="Gene3D" id="2.60.40.10">
    <property type="entry name" value="Immunoglobulins"/>
    <property type="match status" value="1"/>
</dbReference>
<dbReference type="InterPro" id="IPR007110">
    <property type="entry name" value="Ig-like_dom"/>
</dbReference>
<keyword evidence="3" id="KW-1133">Transmembrane helix</keyword>
<feature type="transmembrane region" description="Helical" evidence="3">
    <location>
        <begin position="213"/>
        <end position="237"/>
    </location>
</feature>
<evidence type="ECO:0000256" key="3">
    <source>
        <dbReference type="SAM" id="Phobius"/>
    </source>
</evidence>
<name>A0A9D3Q7Q4_MEGAT</name>
<feature type="chain" id="PRO_5039636167" description="Ig-like domain-containing protein" evidence="4">
    <location>
        <begin position="27"/>
        <end position="279"/>
    </location>
</feature>
<dbReference type="SUPFAM" id="SSF54452">
    <property type="entry name" value="MHC antigen-recognition domain"/>
    <property type="match status" value="1"/>
</dbReference>
<keyword evidence="3" id="KW-0812">Transmembrane</keyword>
<dbReference type="GO" id="GO:0005615">
    <property type="term" value="C:extracellular space"/>
    <property type="evidence" value="ECO:0007669"/>
    <property type="project" value="TreeGrafter"/>
</dbReference>
<dbReference type="InterPro" id="IPR013783">
    <property type="entry name" value="Ig-like_fold"/>
</dbReference>
<dbReference type="EMBL" id="JAFDVH010000004">
    <property type="protein sequence ID" value="KAG7481306.1"/>
    <property type="molecule type" value="Genomic_DNA"/>
</dbReference>
<dbReference type="InterPro" id="IPR003597">
    <property type="entry name" value="Ig_C1-set"/>
</dbReference>
<evidence type="ECO:0000256" key="1">
    <source>
        <dbReference type="ARBA" id="ARBA00023180"/>
    </source>
</evidence>
<dbReference type="InterPro" id="IPR014745">
    <property type="entry name" value="MHC_II_a/b_N"/>
</dbReference>
<reference evidence="6" key="1">
    <citation type="submission" date="2021-01" db="EMBL/GenBank/DDBJ databases">
        <authorList>
            <person name="Zahm M."/>
            <person name="Roques C."/>
            <person name="Cabau C."/>
            <person name="Klopp C."/>
            <person name="Donnadieu C."/>
            <person name="Jouanno E."/>
            <person name="Lampietro C."/>
            <person name="Louis A."/>
            <person name="Herpin A."/>
            <person name="Echchiki A."/>
            <person name="Berthelot C."/>
            <person name="Parey E."/>
            <person name="Roest-Crollius H."/>
            <person name="Braasch I."/>
            <person name="Postlethwait J."/>
            <person name="Bobe J."/>
            <person name="Montfort J."/>
            <person name="Bouchez O."/>
            <person name="Begum T."/>
            <person name="Mejri S."/>
            <person name="Adams A."/>
            <person name="Chen W.-J."/>
            <person name="Guiguen Y."/>
        </authorList>
    </citation>
    <scope>NUCLEOTIDE SEQUENCE</scope>
    <source>
        <strain evidence="6">YG-15Mar2019-1</strain>
        <tissue evidence="6">Brain</tissue>
    </source>
</reference>
<dbReference type="InterPro" id="IPR050208">
    <property type="entry name" value="MHC_class-I_related"/>
</dbReference>
<keyword evidence="7" id="KW-1185">Reference proteome</keyword>
<evidence type="ECO:0000256" key="4">
    <source>
        <dbReference type="SAM" id="SignalP"/>
    </source>
</evidence>
<dbReference type="PANTHER" id="PTHR16675">
    <property type="entry name" value="MHC CLASS I-RELATED"/>
    <property type="match status" value="1"/>
</dbReference>
<dbReference type="GO" id="GO:0009897">
    <property type="term" value="C:external side of plasma membrane"/>
    <property type="evidence" value="ECO:0007669"/>
    <property type="project" value="TreeGrafter"/>
</dbReference>
<gene>
    <name evidence="6" type="ORF">MATL_G00065420</name>
</gene>
<dbReference type="Pfam" id="PF07654">
    <property type="entry name" value="C1-set"/>
    <property type="match status" value="1"/>
</dbReference>
<dbReference type="SMART" id="SM00407">
    <property type="entry name" value="IGc1"/>
    <property type="match status" value="1"/>
</dbReference>
<comment type="caution">
    <text evidence="6">The sequence shown here is derived from an EMBL/GenBank/DDBJ whole genome shotgun (WGS) entry which is preliminary data.</text>
</comment>
<evidence type="ECO:0000313" key="7">
    <source>
        <dbReference type="Proteomes" id="UP001046870"/>
    </source>
</evidence>
<dbReference type="InterPro" id="IPR011162">
    <property type="entry name" value="MHC_I/II-like_Ag-recog"/>
</dbReference>
<dbReference type="GO" id="GO:0006955">
    <property type="term" value="P:immune response"/>
    <property type="evidence" value="ECO:0007669"/>
    <property type="project" value="InterPro"/>
</dbReference>
<dbReference type="PANTHER" id="PTHR16675:SF235">
    <property type="entry name" value="SHKT DOMAIN-CONTAINING PROTEIN"/>
    <property type="match status" value="1"/>
</dbReference>